<dbReference type="AlphaFoldDB" id="A0A2U1A0E0"/>
<dbReference type="GO" id="GO:0071973">
    <property type="term" value="P:bacterial-type flagellum-dependent cell motility"/>
    <property type="evidence" value="ECO:0007669"/>
    <property type="project" value="InterPro"/>
</dbReference>
<evidence type="ECO:0000256" key="6">
    <source>
        <dbReference type="ARBA" id="ARBA00023136"/>
    </source>
</evidence>
<dbReference type="PANTHER" id="PTHR34933">
    <property type="entry name" value="FLAGELLAR L-RING PROTEIN"/>
    <property type="match status" value="1"/>
</dbReference>
<comment type="caution">
    <text evidence="12">The sequence shown here is derived from an EMBL/GenBank/DDBJ whole genome shotgun (WGS) entry which is preliminary data.</text>
</comment>
<feature type="transmembrane region" description="Helical" evidence="10">
    <location>
        <begin position="21"/>
        <end position="38"/>
    </location>
</feature>
<name>A0A2U1A0E0_9BURK</name>
<keyword evidence="12" id="KW-0969">Cilium</keyword>
<evidence type="ECO:0000313" key="11">
    <source>
        <dbReference type="EMBL" id="MBB2931887.1"/>
    </source>
</evidence>
<evidence type="ECO:0000313" key="12">
    <source>
        <dbReference type="EMBL" id="PYE22793.1"/>
    </source>
</evidence>
<keyword evidence="7 9" id="KW-0975">Bacterial flagellum</keyword>
<sequence>MSQSVRNPPRIRARHPGNARTLAAAVALAMLAGCAYIPNRQPITQQPMTAVPPAPPVNTSPGAIYNPGYAGRPLFEDQRPRNIGDILTIVISENINATKSSGAATKRGTSTSFSGTANFLPGFFNRANLNTTGANQFDATGGANASNTFTGVITVTVTNVLPNGNLVVSGEKQMLINQGNEFVRFSGVVNPNTVAGDNSVLSTDVADAKIEYSAKGVIDEAETMGWLQRFFLNIAPW</sequence>
<keyword evidence="9" id="KW-0449">Lipoprotein</keyword>
<evidence type="ECO:0000256" key="10">
    <source>
        <dbReference type="SAM" id="Phobius"/>
    </source>
</evidence>
<dbReference type="GO" id="GO:0009279">
    <property type="term" value="C:cell outer membrane"/>
    <property type="evidence" value="ECO:0007669"/>
    <property type="project" value="UniProtKB-SubCell"/>
</dbReference>
<dbReference type="InterPro" id="IPR000527">
    <property type="entry name" value="Flag_Lring"/>
</dbReference>
<dbReference type="EMBL" id="QJSQ01000009">
    <property type="protein sequence ID" value="PYE22793.1"/>
    <property type="molecule type" value="Genomic_DNA"/>
</dbReference>
<reference evidence="12 13" key="1">
    <citation type="submission" date="2018-06" db="EMBL/GenBank/DDBJ databases">
        <title>Genomic Encyclopedia of Type Strains, Phase IV (KMG-V): Genome sequencing to study the core and pangenomes of soil and plant-associated prokaryotes.</title>
        <authorList>
            <person name="Whitman W."/>
        </authorList>
    </citation>
    <scope>NUCLEOTIDE SEQUENCE [LARGE SCALE GENOMIC DNA]</scope>
    <source>
        <strain evidence="12 13">SRCL-318</strain>
        <strain evidence="11 14">SRMrh-85</strain>
    </source>
</reference>
<dbReference type="PANTHER" id="PTHR34933:SF3">
    <property type="entry name" value="FLAGELLAR L-RING PROTEIN"/>
    <property type="match status" value="1"/>
</dbReference>
<accession>A0A2U1A0E0</accession>
<keyword evidence="6 9" id="KW-0472">Membrane</keyword>
<protein>
    <recommendedName>
        <fullName evidence="9">Flagellar L-ring protein</fullName>
    </recommendedName>
    <alternativeName>
        <fullName evidence="9">Basal body L-ring protein</fullName>
    </alternativeName>
</protein>
<dbReference type="GO" id="GO:0003774">
    <property type="term" value="F:cytoskeletal motor activity"/>
    <property type="evidence" value="ECO:0007669"/>
    <property type="project" value="InterPro"/>
</dbReference>
<dbReference type="EMBL" id="JACHVZ010000022">
    <property type="protein sequence ID" value="MBB2931887.1"/>
    <property type="molecule type" value="Genomic_DNA"/>
</dbReference>
<dbReference type="Pfam" id="PF02107">
    <property type="entry name" value="FlgH"/>
    <property type="match status" value="1"/>
</dbReference>
<keyword evidence="10" id="KW-0812">Transmembrane</keyword>
<evidence type="ECO:0000256" key="9">
    <source>
        <dbReference type="HAMAP-Rule" id="MF_00415"/>
    </source>
</evidence>
<dbReference type="HAMAP" id="MF_00415">
    <property type="entry name" value="FlgH"/>
    <property type="match status" value="1"/>
</dbReference>
<dbReference type="PRINTS" id="PR01008">
    <property type="entry name" value="FLGLRINGFLGH"/>
</dbReference>
<keyword evidence="5 9" id="KW-0732">Signal</keyword>
<proteinExistence type="inferred from homology"/>
<evidence type="ECO:0000256" key="3">
    <source>
        <dbReference type="ARBA" id="ARBA00006929"/>
    </source>
</evidence>
<gene>
    <name evidence="9" type="primary">flgH</name>
    <name evidence="12" type="ORF">C7410_10989</name>
    <name evidence="11" type="ORF">FHX59_006360</name>
</gene>
<dbReference type="OrthoDB" id="9789463at2"/>
<dbReference type="Proteomes" id="UP000533533">
    <property type="component" value="Unassembled WGS sequence"/>
</dbReference>
<keyword evidence="8 9" id="KW-0998">Cell outer membrane</keyword>
<comment type="subunit">
    <text evidence="4 9">The basal body constitutes a major portion of the flagellar organelle and consists of four rings (L,P,S, and M) mounted on a central rod.</text>
</comment>
<comment type="function">
    <text evidence="1 9">Assembles around the rod to form the L-ring and probably protects the motor/basal body from shearing forces during rotation.</text>
</comment>
<keyword evidence="10" id="KW-1133">Transmembrane helix</keyword>
<evidence type="ECO:0000313" key="14">
    <source>
        <dbReference type="Proteomes" id="UP000533533"/>
    </source>
</evidence>
<evidence type="ECO:0000256" key="5">
    <source>
        <dbReference type="ARBA" id="ARBA00022729"/>
    </source>
</evidence>
<keyword evidence="12" id="KW-0282">Flagellum</keyword>
<organism evidence="12 13">
    <name type="scientific">Paraburkholderia silvatlantica</name>
    <dbReference type="NCBI Taxonomy" id="321895"/>
    <lineage>
        <taxon>Bacteria</taxon>
        <taxon>Pseudomonadati</taxon>
        <taxon>Pseudomonadota</taxon>
        <taxon>Betaproteobacteria</taxon>
        <taxon>Burkholderiales</taxon>
        <taxon>Burkholderiaceae</taxon>
        <taxon>Paraburkholderia</taxon>
    </lineage>
</organism>
<dbReference type="PROSITE" id="PS51257">
    <property type="entry name" value="PROKAR_LIPOPROTEIN"/>
    <property type="match status" value="1"/>
</dbReference>
<dbReference type="RefSeq" id="WP_110387266.1">
    <property type="nucleotide sequence ID" value="NZ_JACHVZ010000022.1"/>
</dbReference>
<comment type="subcellular location">
    <subcellularLocation>
        <location evidence="9">Cell outer membrane</location>
        <topology evidence="9">Lipid-anchor</topology>
    </subcellularLocation>
    <subcellularLocation>
        <location evidence="9">Bacterial flagellum basal body</location>
    </subcellularLocation>
    <subcellularLocation>
        <location evidence="2">Membrane</location>
    </subcellularLocation>
</comment>
<evidence type="ECO:0000313" key="13">
    <source>
        <dbReference type="Proteomes" id="UP000247772"/>
    </source>
</evidence>
<keyword evidence="14" id="KW-1185">Reference proteome</keyword>
<evidence type="ECO:0000256" key="2">
    <source>
        <dbReference type="ARBA" id="ARBA00004370"/>
    </source>
</evidence>
<keyword evidence="12" id="KW-0966">Cell projection</keyword>
<evidence type="ECO:0000256" key="8">
    <source>
        <dbReference type="ARBA" id="ARBA00023237"/>
    </source>
</evidence>
<comment type="similarity">
    <text evidence="3 9">Belongs to the FlgH family.</text>
</comment>
<evidence type="ECO:0000256" key="7">
    <source>
        <dbReference type="ARBA" id="ARBA00023143"/>
    </source>
</evidence>
<dbReference type="Proteomes" id="UP000247772">
    <property type="component" value="Unassembled WGS sequence"/>
</dbReference>
<evidence type="ECO:0000256" key="4">
    <source>
        <dbReference type="ARBA" id="ARBA00011439"/>
    </source>
</evidence>
<evidence type="ECO:0000256" key="1">
    <source>
        <dbReference type="ARBA" id="ARBA00002591"/>
    </source>
</evidence>
<dbReference type="GO" id="GO:0009427">
    <property type="term" value="C:bacterial-type flagellum basal body, distal rod, L ring"/>
    <property type="evidence" value="ECO:0007669"/>
    <property type="project" value="InterPro"/>
</dbReference>